<accession>A0AAD4PRL5</accession>
<dbReference type="GeneID" id="70251622"/>
<evidence type="ECO:0000313" key="2">
    <source>
        <dbReference type="EMBL" id="KAH8689117.1"/>
    </source>
</evidence>
<dbReference type="RefSeq" id="XP_046065543.1">
    <property type="nucleotide sequence ID" value="XM_046221335.1"/>
</dbReference>
<dbReference type="Gene3D" id="1.20.5.170">
    <property type="match status" value="1"/>
</dbReference>
<dbReference type="AlphaFoldDB" id="A0AAD4PRL5"/>
<keyword evidence="1" id="KW-0175">Coiled coil</keyword>
<evidence type="ECO:0000313" key="3">
    <source>
        <dbReference type="Proteomes" id="UP001201262"/>
    </source>
</evidence>
<protein>
    <submittedName>
        <fullName evidence="2">Uncharacterized protein</fullName>
    </submittedName>
</protein>
<proteinExistence type="predicted"/>
<keyword evidence="3" id="KW-1185">Reference proteome</keyword>
<dbReference type="Proteomes" id="UP001201262">
    <property type="component" value="Unassembled WGS sequence"/>
</dbReference>
<name>A0AAD4PRL5_9EURO</name>
<comment type="caution">
    <text evidence="2">The sequence shown here is derived from an EMBL/GenBank/DDBJ whole genome shotgun (WGS) entry which is preliminary data.</text>
</comment>
<feature type="coiled-coil region" evidence="1">
    <location>
        <begin position="11"/>
        <end position="66"/>
    </location>
</feature>
<dbReference type="EMBL" id="JAJTJA010000016">
    <property type="protein sequence ID" value="KAH8689117.1"/>
    <property type="molecule type" value="Genomic_DNA"/>
</dbReference>
<gene>
    <name evidence="2" type="ORF">BGW36DRAFT_433881</name>
</gene>
<sequence>MVGNDKGLSIVDVIQERLDALESRAEIREQETKSLKANMKSLKADIKSLKADNESLKADNESFESEMQLIRIPELLRFLPSGQRPDNRQRNQLVHGANVKFDLSFLDSLSTKNLSFLSNHRLQISDLDKAFNKRYENNPGIFRREMSDTMGEVINMRSNLLNLDVWKSVTDPTRKKKIKNLRRKCGRLIKKWLSQPEPQPYSEEEMQSRLDGLYREYHAYVVQ</sequence>
<organism evidence="2 3">
    <name type="scientific">Talaromyces proteolyticus</name>
    <dbReference type="NCBI Taxonomy" id="1131652"/>
    <lineage>
        <taxon>Eukaryota</taxon>
        <taxon>Fungi</taxon>
        <taxon>Dikarya</taxon>
        <taxon>Ascomycota</taxon>
        <taxon>Pezizomycotina</taxon>
        <taxon>Eurotiomycetes</taxon>
        <taxon>Eurotiomycetidae</taxon>
        <taxon>Eurotiales</taxon>
        <taxon>Trichocomaceae</taxon>
        <taxon>Talaromyces</taxon>
        <taxon>Talaromyces sect. Bacilispori</taxon>
    </lineage>
</organism>
<reference evidence="2" key="1">
    <citation type="submission" date="2021-12" db="EMBL/GenBank/DDBJ databases">
        <title>Convergent genome expansion in fungi linked to evolution of root-endophyte symbiosis.</title>
        <authorList>
            <consortium name="DOE Joint Genome Institute"/>
            <person name="Ke Y.-H."/>
            <person name="Bonito G."/>
            <person name="Liao H.-L."/>
            <person name="Looney B."/>
            <person name="Rojas-Flechas A."/>
            <person name="Nash J."/>
            <person name="Hameed K."/>
            <person name="Schadt C."/>
            <person name="Martin F."/>
            <person name="Crous P.W."/>
            <person name="Miettinen O."/>
            <person name="Magnuson J.K."/>
            <person name="Labbe J."/>
            <person name="Jacobson D."/>
            <person name="Doktycz M.J."/>
            <person name="Veneault-Fourrey C."/>
            <person name="Kuo A."/>
            <person name="Mondo S."/>
            <person name="Calhoun S."/>
            <person name="Riley R."/>
            <person name="Ohm R."/>
            <person name="LaButti K."/>
            <person name="Andreopoulos B."/>
            <person name="Pangilinan J."/>
            <person name="Nolan M."/>
            <person name="Tritt A."/>
            <person name="Clum A."/>
            <person name="Lipzen A."/>
            <person name="Daum C."/>
            <person name="Barry K."/>
            <person name="Grigoriev I.V."/>
            <person name="Vilgalys R."/>
        </authorList>
    </citation>
    <scope>NUCLEOTIDE SEQUENCE</scope>
    <source>
        <strain evidence="2">PMI_201</strain>
    </source>
</reference>
<evidence type="ECO:0000256" key="1">
    <source>
        <dbReference type="SAM" id="Coils"/>
    </source>
</evidence>